<dbReference type="SUPFAM" id="SSF52833">
    <property type="entry name" value="Thioredoxin-like"/>
    <property type="match status" value="1"/>
</dbReference>
<evidence type="ECO:0000313" key="2">
    <source>
        <dbReference type="EMBL" id="CAE0050124.1"/>
    </source>
</evidence>
<gene>
    <name evidence="2" type="ORF">RMAR00112_LOCUS18123</name>
    <name evidence="3" type="ORF">RMAR00112_LOCUS18140</name>
</gene>
<reference evidence="3" key="1">
    <citation type="submission" date="2021-01" db="EMBL/GenBank/DDBJ databases">
        <authorList>
            <person name="Corre E."/>
            <person name="Pelletier E."/>
            <person name="Niang G."/>
            <person name="Scheremetjew M."/>
            <person name="Finn R."/>
            <person name="Kale V."/>
            <person name="Holt S."/>
            <person name="Cochrane G."/>
            <person name="Meng A."/>
            <person name="Brown T."/>
            <person name="Cohen L."/>
        </authorList>
    </citation>
    <scope>NUCLEOTIDE SEQUENCE</scope>
    <source>
        <strain evidence="3">CCMP 769</strain>
    </source>
</reference>
<dbReference type="PANTHER" id="PTHR46424:SF1">
    <property type="entry name" value="UBX DOMAIN-CONTAINING PROTEIN 4"/>
    <property type="match status" value="1"/>
</dbReference>
<dbReference type="EMBL" id="HBHW01023636">
    <property type="protein sequence ID" value="CAE0050141.1"/>
    <property type="molecule type" value="Transcribed_RNA"/>
</dbReference>
<evidence type="ECO:0000313" key="3">
    <source>
        <dbReference type="EMBL" id="CAE0050141.1"/>
    </source>
</evidence>
<dbReference type="Gene3D" id="3.40.30.10">
    <property type="entry name" value="Glutaredoxin"/>
    <property type="match status" value="1"/>
</dbReference>
<protein>
    <recommendedName>
        <fullName evidence="4">Thioredoxin-like fold domain-containing protein</fullName>
    </recommendedName>
</protein>
<dbReference type="EMBL" id="HBHW01023619">
    <property type="protein sequence ID" value="CAE0050124.1"/>
    <property type="molecule type" value="Transcribed_RNA"/>
</dbReference>
<evidence type="ECO:0000256" key="1">
    <source>
        <dbReference type="SAM" id="MobiDB-lite"/>
    </source>
</evidence>
<feature type="compositionally biased region" description="Polar residues" evidence="1">
    <location>
        <begin position="157"/>
        <end position="173"/>
    </location>
</feature>
<name>A0A7S2ZVP1_9RHOD</name>
<feature type="region of interest" description="Disordered" evidence="1">
    <location>
        <begin position="135"/>
        <end position="173"/>
    </location>
</feature>
<sequence length="173" mass="19721">MVEFFDGSVGEAIKSVQERNRCLLVTVQDDSNACEEMETRLWTDSSVVEAISEAEFTCLMIKADTQDYVYFGSFFPVYVFPTVYILAPNGKPLAYFATSVPKSELLVKVQESASKLQEESSSKKRAEKDIRDKCWTNWNPKTSSERGGKHRSRYREIQSNTRFRPVSSCGTNR</sequence>
<dbReference type="GO" id="GO:0036503">
    <property type="term" value="P:ERAD pathway"/>
    <property type="evidence" value="ECO:0007669"/>
    <property type="project" value="TreeGrafter"/>
</dbReference>
<proteinExistence type="predicted"/>
<evidence type="ECO:0008006" key="4">
    <source>
        <dbReference type="Google" id="ProtNLM"/>
    </source>
</evidence>
<accession>A0A7S2ZVP1</accession>
<dbReference type="PANTHER" id="PTHR46424">
    <property type="entry name" value="UBX DOMAIN-CONTAINING PROTEIN 4"/>
    <property type="match status" value="1"/>
</dbReference>
<dbReference type="Pfam" id="PF23187">
    <property type="entry name" value="UBX7_N"/>
    <property type="match status" value="1"/>
</dbReference>
<organism evidence="3">
    <name type="scientific">Rhodosorus marinus</name>
    <dbReference type="NCBI Taxonomy" id="101924"/>
    <lineage>
        <taxon>Eukaryota</taxon>
        <taxon>Rhodophyta</taxon>
        <taxon>Stylonematophyceae</taxon>
        <taxon>Stylonematales</taxon>
        <taxon>Stylonemataceae</taxon>
        <taxon>Rhodosorus</taxon>
    </lineage>
</organism>
<dbReference type="InterPro" id="IPR036249">
    <property type="entry name" value="Thioredoxin-like_sf"/>
</dbReference>
<dbReference type="AlphaFoldDB" id="A0A7S2ZVP1"/>
<dbReference type="GO" id="GO:0005783">
    <property type="term" value="C:endoplasmic reticulum"/>
    <property type="evidence" value="ECO:0007669"/>
    <property type="project" value="TreeGrafter"/>
</dbReference>